<dbReference type="RefSeq" id="WP_107989302.1">
    <property type="nucleotide sequence ID" value="NZ_QAYG01000002.1"/>
</dbReference>
<sequence length="542" mass="56554">MVDGVKSTNVTPAATLDEFLGNRVVDGVVVDTVRVPAKNVGAQLETLRGPKYELLSELEADLDWAADAEGRVYGDPTVGNVGVYLKSGAVGEGSWTRIGPLPETAAASALALKQSCLYATTGNIVLSGAQTVDDGAPYDGARILVRDQTNTAEHGIYLYNSAGAWPRAADWDAGGDAAGGTMVAVDAGETYGGSIFKVTSPVSGAITPGVTSVAFSRAGKLRLDPGSAAAPSLTFDGATGWHSEDGISHDFHSAGFRVLRLNAYGLMIGTTSFNPLTANELGMSLRASGGAASFSSTASAIQANRQTGDGAVIGLWSAGVSAGSISIAGGVVTYGTFVGAHWSRLAVNSRPEIPVGTIMDFIDGAVIWRYLVWQEMISIPVTGPDGDMIGFEQKAQTFRREYDGAEIDGAVVDVVGTDGSTVYQATVWTDPDRHLPLCEISQTPSSNCVYGVFSAWDDDPDCEGPSVFNDMHVAGLGAYVVRMQPDATPSRGDLVESAGDGCGRMQADDIFRTSTIAQVTGTDHVHEYEDGSFTVRATLHKG</sequence>
<dbReference type="OrthoDB" id="7779280at2"/>
<organism evidence="1 2">
    <name type="scientific">Breoghania corrubedonensis</name>
    <dbReference type="NCBI Taxonomy" id="665038"/>
    <lineage>
        <taxon>Bacteria</taxon>
        <taxon>Pseudomonadati</taxon>
        <taxon>Pseudomonadota</taxon>
        <taxon>Alphaproteobacteria</taxon>
        <taxon>Hyphomicrobiales</taxon>
        <taxon>Stappiaceae</taxon>
        <taxon>Breoghania</taxon>
    </lineage>
</organism>
<proteinExistence type="predicted"/>
<dbReference type="Proteomes" id="UP000244081">
    <property type="component" value="Unassembled WGS sequence"/>
</dbReference>
<gene>
    <name evidence="1" type="ORF">C8N35_102149</name>
</gene>
<evidence type="ECO:0000313" key="2">
    <source>
        <dbReference type="Proteomes" id="UP000244081"/>
    </source>
</evidence>
<accession>A0A2T5VCF7</accession>
<dbReference type="AlphaFoldDB" id="A0A2T5VCF7"/>
<comment type="caution">
    <text evidence="1">The sequence shown here is derived from an EMBL/GenBank/DDBJ whole genome shotgun (WGS) entry which is preliminary data.</text>
</comment>
<keyword evidence="2" id="KW-1185">Reference proteome</keyword>
<protein>
    <submittedName>
        <fullName evidence="1">Uncharacterized protein</fullName>
    </submittedName>
</protein>
<dbReference type="EMBL" id="QAYG01000002">
    <property type="protein sequence ID" value="PTW61440.1"/>
    <property type="molecule type" value="Genomic_DNA"/>
</dbReference>
<evidence type="ECO:0000313" key="1">
    <source>
        <dbReference type="EMBL" id="PTW61440.1"/>
    </source>
</evidence>
<reference evidence="1 2" key="1">
    <citation type="submission" date="2018-04" db="EMBL/GenBank/DDBJ databases">
        <title>Genomic Encyclopedia of Archaeal and Bacterial Type Strains, Phase II (KMG-II): from individual species to whole genera.</title>
        <authorList>
            <person name="Goeker M."/>
        </authorList>
    </citation>
    <scope>NUCLEOTIDE SEQUENCE [LARGE SCALE GENOMIC DNA]</scope>
    <source>
        <strain evidence="1 2">DSM 23382</strain>
    </source>
</reference>
<name>A0A2T5VCF7_9HYPH</name>